<evidence type="ECO:0000313" key="7">
    <source>
        <dbReference type="Proteomes" id="UP000750334"/>
    </source>
</evidence>
<dbReference type="EMBL" id="PUHR01000049">
    <property type="protein sequence ID" value="KAG0669117.1"/>
    <property type="molecule type" value="Genomic_DNA"/>
</dbReference>
<keyword evidence="2 3" id="KW-0040">ANK repeat</keyword>
<dbReference type="InterPro" id="IPR002110">
    <property type="entry name" value="Ankyrin_rpt"/>
</dbReference>
<dbReference type="InterPro" id="IPR003163">
    <property type="entry name" value="Tscrpt_reg_HTH_APSES-type"/>
</dbReference>
<reference evidence="6 7" key="1">
    <citation type="submission" date="2020-11" db="EMBL/GenBank/DDBJ databases">
        <title>Kefir isolates.</title>
        <authorList>
            <person name="Marcisauskas S."/>
            <person name="Kim Y."/>
            <person name="Blasche S."/>
        </authorList>
    </citation>
    <scope>NUCLEOTIDE SEQUENCE [LARGE SCALE GENOMIC DNA]</scope>
    <source>
        <strain evidence="6 7">OG2</strain>
    </source>
</reference>
<feature type="compositionally biased region" description="Polar residues" evidence="4">
    <location>
        <begin position="183"/>
        <end position="197"/>
    </location>
</feature>
<feature type="repeat" description="ANK" evidence="3">
    <location>
        <begin position="579"/>
        <end position="611"/>
    </location>
</feature>
<dbReference type="OrthoDB" id="6718656at2759"/>
<keyword evidence="1" id="KW-0677">Repeat</keyword>
<dbReference type="GO" id="GO:0033309">
    <property type="term" value="C:SBF transcription complex"/>
    <property type="evidence" value="ECO:0007669"/>
    <property type="project" value="TreeGrafter"/>
</dbReference>
<dbReference type="GO" id="GO:0003677">
    <property type="term" value="F:DNA binding"/>
    <property type="evidence" value="ECO:0007669"/>
    <property type="project" value="InterPro"/>
</dbReference>
<evidence type="ECO:0000256" key="3">
    <source>
        <dbReference type="PROSITE-ProRule" id="PRU00023"/>
    </source>
</evidence>
<dbReference type="PROSITE" id="PS51299">
    <property type="entry name" value="HTH_APSES"/>
    <property type="match status" value="1"/>
</dbReference>
<feature type="region of interest" description="Disordered" evidence="4">
    <location>
        <begin position="380"/>
        <end position="406"/>
    </location>
</feature>
<accession>A0A9P7BAN3</accession>
<feature type="region of interest" description="Disordered" evidence="4">
    <location>
        <begin position="144"/>
        <end position="202"/>
    </location>
</feature>
<dbReference type="Gene3D" id="3.10.260.10">
    <property type="entry name" value="Transcription regulator HTH, APSES-type DNA-binding domain"/>
    <property type="match status" value="1"/>
</dbReference>
<dbReference type="GO" id="GO:0030907">
    <property type="term" value="C:MBF transcription complex"/>
    <property type="evidence" value="ECO:0007669"/>
    <property type="project" value="TreeGrafter"/>
</dbReference>
<evidence type="ECO:0000313" key="6">
    <source>
        <dbReference type="EMBL" id="KAG0669117.1"/>
    </source>
</evidence>
<feature type="region of interest" description="Disordered" evidence="4">
    <location>
        <begin position="625"/>
        <end position="658"/>
    </location>
</feature>
<name>A0A9P7BAN3_MAUEX</name>
<dbReference type="InterPro" id="IPR036887">
    <property type="entry name" value="HTH_APSES_sf"/>
</dbReference>
<dbReference type="PANTHER" id="PTHR43828:SF7">
    <property type="entry name" value="REGULATORY PROTEIN SWI4"/>
    <property type="match status" value="1"/>
</dbReference>
<dbReference type="AlphaFoldDB" id="A0A9P7BAN3"/>
<dbReference type="Gene3D" id="1.25.40.20">
    <property type="entry name" value="Ankyrin repeat-containing domain"/>
    <property type="match status" value="1"/>
</dbReference>
<dbReference type="SMART" id="SM00248">
    <property type="entry name" value="ANK"/>
    <property type="match status" value="2"/>
</dbReference>
<dbReference type="InterPro" id="IPR018004">
    <property type="entry name" value="KilA/APSES_HTH"/>
</dbReference>
<dbReference type="SMART" id="SM01252">
    <property type="entry name" value="KilA-N"/>
    <property type="match status" value="1"/>
</dbReference>
<protein>
    <recommendedName>
        <fullName evidence="5">HTH APSES-type domain-containing protein</fullName>
    </recommendedName>
</protein>
<dbReference type="Pfam" id="PF04383">
    <property type="entry name" value="KilA-N"/>
    <property type="match status" value="1"/>
</dbReference>
<dbReference type="Pfam" id="PF00023">
    <property type="entry name" value="Ank"/>
    <property type="match status" value="1"/>
</dbReference>
<dbReference type="SUPFAM" id="SSF54616">
    <property type="entry name" value="DNA-binding domain of Mlu1-box binding protein MBP1"/>
    <property type="match status" value="1"/>
</dbReference>
<proteinExistence type="predicted"/>
<dbReference type="PANTHER" id="PTHR43828">
    <property type="entry name" value="ASPARAGINASE"/>
    <property type="match status" value="1"/>
</dbReference>
<dbReference type="PROSITE" id="PS50088">
    <property type="entry name" value="ANK_REPEAT"/>
    <property type="match status" value="2"/>
</dbReference>
<evidence type="ECO:0000259" key="5">
    <source>
        <dbReference type="PROSITE" id="PS51299"/>
    </source>
</evidence>
<evidence type="ECO:0000256" key="4">
    <source>
        <dbReference type="SAM" id="MobiDB-lite"/>
    </source>
</evidence>
<dbReference type="InterPro" id="IPR051642">
    <property type="entry name" value="SWI6-like"/>
</dbReference>
<feature type="domain" description="HTH APSES-type" evidence="5">
    <location>
        <begin position="41"/>
        <end position="151"/>
    </location>
</feature>
<comment type="caution">
    <text evidence="6">The sequence shown here is derived from an EMBL/GenBank/DDBJ whole genome shotgun (WGS) entry which is preliminary data.</text>
</comment>
<evidence type="ECO:0000256" key="2">
    <source>
        <dbReference type="ARBA" id="ARBA00023043"/>
    </source>
</evidence>
<keyword evidence="7" id="KW-1185">Reference proteome</keyword>
<dbReference type="InterPro" id="IPR036770">
    <property type="entry name" value="Ankyrin_rpt-contain_sf"/>
</dbReference>
<dbReference type="GO" id="GO:0001228">
    <property type="term" value="F:DNA-binding transcription activator activity, RNA polymerase II-specific"/>
    <property type="evidence" value="ECO:0007669"/>
    <property type="project" value="UniProtKB-ARBA"/>
</dbReference>
<sequence length="1001" mass="112648">MVEHANSDRRSLHQMVVKPQFVNGTIVPEKGELVSNNVPVIEIATYSDTDVFECYVKGFEVNIVMRRMRDDWVNITQIFKVAKFSKAQRTKVLEKESMTMPHEKIQGGYGRFQGTWAPLPSAIILAAKYNIADPVVTQLLQFQFDPNNPPRRRSRNSVLRRSSPGMKITSPSSYNKTPKRKGNSSVRKNTKNKNLIPNPSPLHNVAFETPQQYHRNSVSYSTNNNNNSSITMHHVIGNIPNINGPYNATQKPLQFYPIPTNSRNNVLPHDRRDVNQSFNNCTLNSNSAAHNNFQGGNNMDNGSNFSDINGLQMVNETVDSIRPRERTIKRKSKSKQSCTNVEFYSENKAGEPFDNTVHTMNSALQNNYSAGSNIDVFSTTDNRTPLSSRSNSSQYLPQNQEFNTNDDNTIETLNANEYKEALLQVLATENFDEQTEQLIGKLYYPPPNFDINFIIDGQGHTALHWAAALANLPLVKLLVGINANLTIYNNLGINCITKAVFYNNCYKKQVFPEMIRLLKTCLMNPDANRRLPIHYLVELSVNPSKDQKIIASYIDTILTTLGEESPQLLKSYLDFQDNMGNTALHLAALNLNVTLWNKLSSLGASMDIVNGENETPVSILNKFNFVPPSKHGSQKPEKKEDNSSMIPSTQNSEEKERKQTYMDVNQYDVEDTPASSQVLHNEIRSINKNRVVPDSIQKIKKTRSTTTPVSDKTQTNINSILEDIASLDSLVTSSILKKPPVTVSNNLQQSPVVYRKGLTDLQNSIIVKSPISNPIMSPTNKLENIGVLENTGNLHSRLPENSEMSKSLTKLRNSSTKFASSLTNTINDLTSSIHSTELGITETKQRIRLLQNQKEEVLETLVDTDMNPLNKKSLHEIETKIIDLNEKIDIGKTACLQYSEKSQALKLATLVQDEETSLTPSKSNSKEDTESKETIKESCKLLVELTLLQLKRRSYIDKITNVKVELNSTDKLNKYRYLIGMTIDDIENKLEAIESDLQANP</sequence>
<dbReference type="Proteomes" id="UP000750334">
    <property type="component" value="Unassembled WGS sequence"/>
</dbReference>
<feature type="repeat" description="ANK" evidence="3">
    <location>
        <begin position="458"/>
        <end position="490"/>
    </location>
</feature>
<dbReference type="PROSITE" id="PS50297">
    <property type="entry name" value="ANK_REP_REGION"/>
    <property type="match status" value="1"/>
</dbReference>
<dbReference type="FunFam" id="3.10.260.10:FF:000006">
    <property type="entry name" value="Swi4p"/>
    <property type="match status" value="1"/>
</dbReference>
<gene>
    <name evidence="6" type="ORF">C6P45_004058</name>
</gene>
<organism evidence="6 7">
    <name type="scientific">Maudiozyma exigua</name>
    <name type="common">Yeast</name>
    <name type="synonym">Kazachstania exigua</name>
    <dbReference type="NCBI Taxonomy" id="34358"/>
    <lineage>
        <taxon>Eukaryota</taxon>
        <taxon>Fungi</taxon>
        <taxon>Dikarya</taxon>
        <taxon>Ascomycota</taxon>
        <taxon>Saccharomycotina</taxon>
        <taxon>Saccharomycetes</taxon>
        <taxon>Saccharomycetales</taxon>
        <taxon>Saccharomycetaceae</taxon>
        <taxon>Maudiozyma</taxon>
    </lineage>
</organism>
<dbReference type="SUPFAM" id="SSF48403">
    <property type="entry name" value="Ankyrin repeat"/>
    <property type="match status" value="1"/>
</dbReference>
<evidence type="ECO:0000256" key="1">
    <source>
        <dbReference type="ARBA" id="ARBA00022737"/>
    </source>
</evidence>